<evidence type="ECO:0000313" key="4">
    <source>
        <dbReference type="EMBL" id="KAK3100466.1"/>
    </source>
</evidence>
<evidence type="ECO:0000256" key="2">
    <source>
        <dbReference type="SAM" id="Phobius"/>
    </source>
</evidence>
<keyword evidence="2" id="KW-0472">Membrane</keyword>
<protein>
    <recommendedName>
        <fullName evidence="3">Glycosyl hydrolase family 13 catalytic domain-containing protein</fullName>
    </recommendedName>
</protein>
<keyword evidence="1" id="KW-0325">Glycoprotein</keyword>
<name>A0AA88Y8A2_PINIB</name>
<keyword evidence="2" id="KW-0812">Transmembrane</keyword>
<dbReference type="Proteomes" id="UP001186944">
    <property type="component" value="Unassembled WGS sequence"/>
</dbReference>
<dbReference type="GO" id="GO:0005975">
    <property type="term" value="P:carbohydrate metabolic process"/>
    <property type="evidence" value="ECO:0007669"/>
    <property type="project" value="InterPro"/>
</dbReference>
<dbReference type="PANTHER" id="PTHR10357">
    <property type="entry name" value="ALPHA-AMYLASE FAMILY MEMBER"/>
    <property type="match status" value="1"/>
</dbReference>
<dbReference type="PANTHER" id="PTHR10357:SF179">
    <property type="entry name" value="NEUTRAL AND BASIC AMINO ACID TRANSPORT PROTEIN RBAT"/>
    <property type="match status" value="1"/>
</dbReference>
<gene>
    <name evidence="4" type="ORF">FSP39_020510</name>
</gene>
<sequence length="603" mass="69088">MADDEKKRHFCEGNKCLAFIFVVVIAAIVTVAVVTFVDKEIRTVHKYDNSKLPWWKQTVVYQIYPRSFQDTDGDGIGDLNGITKRLDYIQSLGVGAIWLSPFYSSPQRDFGYDISNYTEVDRRFGTMKDFERLMNETRKRNIKVIVDFVPNHTSNESMWFYESRRYNDTYKDYYIWSPGIKRNGTNKNDPPNNWLSVFGGSAWKYDEIRREYYYHAFLESQPDLNVTNKEVQKELQNALTFWLEKGVAGFRLDALKFMFEAEDIFQDEVGLGEYEYDESQEHNLTTNMPEIYGILRSWRKLSDGFKDKHGVGERFIVAESYGLTHAIRDDYYRAGSVPFNFDLIMKLNNTCNGHCVRKILEESLAGLGPSSEFWPNFVMGNHDRSRVASRLGADMLDAMNMMLLTLPGTPTCYYGDEIGMTDASYTFEETKDPQGLHFNKTGYMNHTRDPERSPMQWNDSRNAGFSNGTPWLHVNPNYVTLNARSQSESNSPTSLQMFRELVKLRKIASFNNYNITFIDTAQPEVLAYIRFGLGQPKYVVAMNIGGDNNEVITDFSKSANSIVGRVSVMTPRLSKASGLKNKGIKLSQIGLRGGDGMVIEVLP</sequence>
<evidence type="ECO:0000313" key="5">
    <source>
        <dbReference type="Proteomes" id="UP001186944"/>
    </source>
</evidence>
<dbReference type="InterPro" id="IPR017853">
    <property type="entry name" value="GH"/>
</dbReference>
<keyword evidence="5" id="KW-1185">Reference proteome</keyword>
<dbReference type="AlphaFoldDB" id="A0AA88Y8A2"/>
<evidence type="ECO:0000259" key="3">
    <source>
        <dbReference type="SMART" id="SM00642"/>
    </source>
</evidence>
<dbReference type="Gene3D" id="3.20.20.80">
    <property type="entry name" value="Glycosidases"/>
    <property type="match status" value="1"/>
</dbReference>
<feature type="domain" description="Glycosyl hydrolase family 13 catalytic" evidence="3">
    <location>
        <begin position="62"/>
        <end position="448"/>
    </location>
</feature>
<proteinExistence type="predicted"/>
<organism evidence="4 5">
    <name type="scientific">Pinctada imbricata</name>
    <name type="common">Atlantic pearl-oyster</name>
    <name type="synonym">Pinctada martensii</name>
    <dbReference type="NCBI Taxonomy" id="66713"/>
    <lineage>
        <taxon>Eukaryota</taxon>
        <taxon>Metazoa</taxon>
        <taxon>Spiralia</taxon>
        <taxon>Lophotrochozoa</taxon>
        <taxon>Mollusca</taxon>
        <taxon>Bivalvia</taxon>
        <taxon>Autobranchia</taxon>
        <taxon>Pteriomorphia</taxon>
        <taxon>Pterioida</taxon>
        <taxon>Pterioidea</taxon>
        <taxon>Pteriidae</taxon>
        <taxon>Pinctada</taxon>
    </lineage>
</organism>
<feature type="transmembrane region" description="Helical" evidence="2">
    <location>
        <begin position="16"/>
        <end position="37"/>
    </location>
</feature>
<keyword evidence="2" id="KW-1133">Transmembrane helix</keyword>
<dbReference type="FunFam" id="3.90.400.10:FF:000001">
    <property type="entry name" value="Maltase A3, isoform A"/>
    <property type="match status" value="1"/>
</dbReference>
<dbReference type="InterPro" id="IPR006047">
    <property type="entry name" value="GH13_cat_dom"/>
</dbReference>
<reference evidence="4" key="1">
    <citation type="submission" date="2019-08" db="EMBL/GenBank/DDBJ databases">
        <title>The improved chromosome-level genome for the pearl oyster Pinctada fucata martensii using PacBio sequencing and Hi-C.</title>
        <authorList>
            <person name="Zheng Z."/>
        </authorList>
    </citation>
    <scope>NUCLEOTIDE SEQUENCE</scope>
    <source>
        <strain evidence="4">ZZ-2019</strain>
        <tissue evidence="4">Adductor muscle</tissue>
    </source>
</reference>
<dbReference type="Pfam" id="PF00128">
    <property type="entry name" value="Alpha-amylase"/>
    <property type="match status" value="1"/>
</dbReference>
<dbReference type="SMART" id="SM00642">
    <property type="entry name" value="Aamy"/>
    <property type="match status" value="1"/>
</dbReference>
<comment type="caution">
    <text evidence="4">The sequence shown here is derived from an EMBL/GenBank/DDBJ whole genome shotgun (WGS) entry which is preliminary data.</text>
</comment>
<dbReference type="InterPro" id="IPR045857">
    <property type="entry name" value="O16G_dom_2"/>
</dbReference>
<accession>A0AA88Y8A2</accession>
<dbReference type="SUPFAM" id="SSF51445">
    <property type="entry name" value="(Trans)glycosidases"/>
    <property type="match status" value="1"/>
</dbReference>
<dbReference type="EMBL" id="VSWD01000006">
    <property type="protein sequence ID" value="KAK3100466.1"/>
    <property type="molecule type" value="Genomic_DNA"/>
</dbReference>
<dbReference type="Gene3D" id="3.90.400.10">
    <property type="entry name" value="Oligo-1,6-glucosidase, Domain 2"/>
    <property type="match status" value="1"/>
</dbReference>
<evidence type="ECO:0000256" key="1">
    <source>
        <dbReference type="ARBA" id="ARBA00023180"/>
    </source>
</evidence>